<keyword evidence="5" id="KW-1185">Reference proteome</keyword>
<evidence type="ECO:0000256" key="1">
    <source>
        <dbReference type="ARBA" id="ARBA00006484"/>
    </source>
</evidence>
<reference evidence="4" key="2">
    <citation type="submission" date="2023-03" db="EMBL/GenBank/DDBJ databases">
        <authorList>
            <person name="Inwood S.N."/>
            <person name="Skelly J.G."/>
            <person name="Guhlin J."/>
            <person name="Harrop T.W.R."/>
            <person name="Goldson S.G."/>
            <person name="Dearden P.K."/>
        </authorList>
    </citation>
    <scope>NUCLEOTIDE SEQUENCE</scope>
    <source>
        <strain evidence="4">Lincoln</strain>
        <tissue evidence="4">Whole body</tissue>
    </source>
</reference>
<keyword evidence="3" id="KW-1133">Transmembrane helix</keyword>
<protein>
    <submittedName>
        <fullName evidence="4">Uncharacterized protein</fullName>
    </submittedName>
</protein>
<feature type="transmembrane region" description="Helical" evidence="3">
    <location>
        <begin position="15"/>
        <end position="33"/>
    </location>
</feature>
<dbReference type="PANTHER" id="PTHR24322">
    <property type="entry name" value="PKSB"/>
    <property type="match status" value="1"/>
</dbReference>
<dbReference type="SUPFAM" id="SSF51735">
    <property type="entry name" value="NAD(P)-binding Rossmann-fold domains"/>
    <property type="match status" value="1"/>
</dbReference>
<keyword evidence="3" id="KW-0812">Transmembrane</keyword>
<evidence type="ECO:0000313" key="5">
    <source>
        <dbReference type="Proteomes" id="UP001168972"/>
    </source>
</evidence>
<dbReference type="Proteomes" id="UP001168972">
    <property type="component" value="Unassembled WGS sequence"/>
</dbReference>
<evidence type="ECO:0000256" key="3">
    <source>
        <dbReference type="SAM" id="Phobius"/>
    </source>
</evidence>
<dbReference type="InterPro" id="IPR036291">
    <property type="entry name" value="NAD(P)-bd_dom_sf"/>
</dbReference>
<proteinExistence type="inferred from homology"/>
<dbReference type="Gene3D" id="3.40.50.720">
    <property type="entry name" value="NAD(P)-binding Rossmann-like Domain"/>
    <property type="match status" value="1"/>
</dbReference>
<dbReference type="EMBL" id="JAQQBR010000004">
    <property type="protein sequence ID" value="KAK0178539.1"/>
    <property type="molecule type" value="Genomic_DNA"/>
</dbReference>
<name>A0AA39KYK6_MICHY</name>
<dbReference type="InterPro" id="IPR002347">
    <property type="entry name" value="SDR_fam"/>
</dbReference>
<dbReference type="AlphaFoldDB" id="A0AA39KYK6"/>
<keyword evidence="3" id="KW-0472">Membrane</keyword>
<dbReference type="PANTHER" id="PTHR24322:SF736">
    <property type="entry name" value="RETINOL DEHYDROGENASE 10"/>
    <property type="match status" value="1"/>
</dbReference>
<evidence type="ECO:0000256" key="2">
    <source>
        <dbReference type="ARBA" id="ARBA00023002"/>
    </source>
</evidence>
<sequence>MELKESVKILYDTIMFAWLMIFYTIEVLLTNLIPRRYRSKSIKGEIALITGAASGIGKLMAVKLASLGARVVVWDINKLVKESASITFTI</sequence>
<accession>A0AA39KYK6</accession>
<comment type="caution">
    <text evidence="4">The sequence shown here is derived from an EMBL/GenBank/DDBJ whole genome shotgun (WGS) entry which is preliminary data.</text>
</comment>
<keyword evidence="2" id="KW-0560">Oxidoreductase</keyword>
<organism evidence="4 5">
    <name type="scientific">Microctonus hyperodae</name>
    <name type="common">Parasitoid wasp</name>
    <dbReference type="NCBI Taxonomy" id="165561"/>
    <lineage>
        <taxon>Eukaryota</taxon>
        <taxon>Metazoa</taxon>
        <taxon>Ecdysozoa</taxon>
        <taxon>Arthropoda</taxon>
        <taxon>Hexapoda</taxon>
        <taxon>Insecta</taxon>
        <taxon>Pterygota</taxon>
        <taxon>Neoptera</taxon>
        <taxon>Endopterygota</taxon>
        <taxon>Hymenoptera</taxon>
        <taxon>Apocrita</taxon>
        <taxon>Ichneumonoidea</taxon>
        <taxon>Braconidae</taxon>
        <taxon>Euphorinae</taxon>
        <taxon>Microctonus</taxon>
    </lineage>
</organism>
<dbReference type="GO" id="GO:0016616">
    <property type="term" value="F:oxidoreductase activity, acting on the CH-OH group of donors, NAD or NADP as acceptor"/>
    <property type="evidence" value="ECO:0007669"/>
    <property type="project" value="TreeGrafter"/>
</dbReference>
<dbReference type="Pfam" id="PF00106">
    <property type="entry name" value="adh_short"/>
    <property type="match status" value="1"/>
</dbReference>
<evidence type="ECO:0000313" key="4">
    <source>
        <dbReference type="EMBL" id="KAK0178539.1"/>
    </source>
</evidence>
<reference evidence="4" key="1">
    <citation type="journal article" date="2023" name="bioRxiv">
        <title>Scaffold-level genome assemblies of two parasitoid biocontrol wasps reveal the parthenogenesis mechanism and an associated novel virus.</title>
        <authorList>
            <person name="Inwood S."/>
            <person name="Skelly J."/>
            <person name="Guhlin J."/>
            <person name="Harrop T."/>
            <person name="Goldson S."/>
            <person name="Dearden P."/>
        </authorList>
    </citation>
    <scope>NUCLEOTIDE SEQUENCE</scope>
    <source>
        <strain evidence="4">Lincoln</strain>
        <tissue evidence="4">Whole body</tissue>
    </source>
</reference>
<comment type="similarity">
    <text evidence="1">Belongs to the short-chain dehydrogenases/reductases (SDR) family.</text>
</comment>
<gene>
    <name evidence="4" type="ORF">PV327_007420</name>
</gene>